<dbReference type="Gene3D" id="1.20.120.1900">
    <property type="entry name" value="Gamma-tubulin complex, C-terminal domain"/>
    <property type="match status" value="1"/>
</dbReference>
<evidence type="ECO:0000259" key="8">
    <source>
        <dbReference type="Pfam" id="PF17681"/>
    </source>
</evidence>
<feature type="domain" description="Gamma tubulin complex component protein N-terminal" evidence="8">
    <location>
        <begin position="280"/>
        <end position="576"/>
    </location>
</feature>
<protein>
    <submittedName>
        <fullName evidence="9">Spc98 family-domain-containing protein</fullName>
    </submittedName>
</protein>
<evidence type="ECO:0000256" key="2">
    <source>
        <dbReference type="ARBA" id="ARBA00010337"/>
    </source>
</evidence>
<feature type="compositionally biased region" description="Acidic residues" evidence="6">
    <location>
        <begin position="1088"/>
        <end position="1099"/>
    </location>
</feature>
<dbReference type="GO" id="GO:0051225">
    <property type="term" value="P:spindle assembly"/>
    <property type="evidence" value="ECO:0007669"/>
    <property type="project" value="TreeGrafter"/>
</dbReference>
<feature type="compositionally biased region" description="Basic and acidic residues" evidence="6">
    <location>
        <begin position="697"/>
        <end position="711"/>
    </location>
</feature>
<dbReference type="GO" id="GO:0005874">
    <property type="term" value="C:microtubule"/>
    <property type="evidence" value="ECO:0007669"/>
    <property type="project" value="UniProtKB-KW"/>
</dbReference>
<dbReference type="GO" id="GO:0000930">
    <property type="term" value="C:gamma-tubulin complex"/>
    <property type="evidence" value="ECO:0007669"/>
    <property type="project" value="UniProtKB-ARBA"/>
</dbReference>
<dbReference type="InterPro" id="IPR007259">
    <property type="entry name" value="GCP"/>
</dbReference>
<dbReference type="InterPro" id="IPR041470">
    <property type="entry name" value="GCP_N"/>
</dbReference>
<dbReference type="InterPro" id="IPR040457">
    <property type="entry name" value="GCP_C"/>
</dbReference>
<dbReference type="AlphaFoldDB" id="A0A433QZG3"/>
<evidence type="ECO:0000256" key="1">
    <source>
        <dbReference type="ARBA" id="ARBA00004245"/>
    </source>
</evidence>
<comment type="similarity">
    <text evidence="2">Belongs to the TUBGCP family.</text>
</comment>
<feature type="region of interest" description="Disordered" evidence="6">
    <location>
        <begin position="1071"/>
        <end position="1099"/>
    </location>
</feature>
<dbReference type="GO" id="GO:0007020">
    <property type="term" value="P:microtubule nucleation"/>
    <property type="evidence" value="ECO:0007669"/>
    <property type="project" value="InterPro"/>
</dbReference>
<feature type="region of interest" description="Disordered" evidence="6">
    <location>
        <begin position="149"/>
        <end position="169"/>
    </location>
</feature>
<dbReference type="GO" id="GO:0031122">
    <property type="term" value="P:cytoplasmic microtubule organization"/>
    <property type="evidence" value="ECO:0007669"/>
    <property type="project" value="TreeGrafter"/>
</dbReference>
<name>A0A433QZG3_9FUNG</name>
<dbReference type="Proteomes" id="UP000274822">
    <property type="component" value="Unassembled WGS sequence"/>
</dbReference>
<dbReference type="EMBL" id="RBNJ01000206">
    <property type="protein sequence ID" value="RUS35131.1"/>
    <property type="molecule type" value="Genomic_DNA"/>
</dbReference>
<dbReference type="GO" id="GO:0000922">
    <property type="term" value="C:spindle pole"/>
    <property type="evidence" value="ECO:0007669"/>
    <property type="project" value="InterPro"/>
</dbReference>
<keyword evidence="10" id="KW-1185">Reference proteome</keyword>
<feature type="domain" description="Gamma tubulin complex component C-terminal" evidence="7">
    <location>
        <begin position="822"/>
        <end position="1258"/>
    </location>
</feature>
<dbReference type="GO" id="GO:0051011">
    <property type="term" value="F:microtubule minus-end binding"/>
    <property type="evidence" value="ECO:0007669"/>
    <property type="project" value="TreeGrafter"/>
</dbReference>
<evidence type="ECO:0000313" key="10">
    <source>
        <dbReference type="Proteomes" id="UP000274822"/>
    </source>
</evidence>
<keyword evidence="3" id="KW-0963">Cytoplasm</keyword>
<comment type="subcellular location">
    <subcellularLocation>
        <location evidence="1">Cytoplasm</location>
        <location evidence="1">Cytoskeleton</location>
    </subcellularLocation>
</comment>
<dbReference type="GO" id="GO:0051321">
    <property type="term" value="P:meiotic cell cycle"/>
    <property type="evidence" value="ECO:0007669"/>
    <property type="project" value="TreeGrafter"/>
</dbReference>
<keyword evidence="5" id="KW-0206">Cytoskeleton</keyword>
<evidence type="ECO:0000256" key="6">
    <source>
        <dbReference type="SAM" id="MobiDB-lite"/>
    </source>
</evidence>
<dbReference type="GO" id="GO:0000278">
    <property type="term" value="P:mitotic cell cycle"/>
    <property type="evidence" value="ECO:0007669"/>
    <property type="project" value="TreeGrafter"/>
</dbReference>
<dbReference type="InterPro" id="IPR042241">
    <property type="entry name" value="GCP_C_sf"/>
</dbReference>
<evidence type="ECO:0000256" key="3">
    <source>
        <dbReference type="ARBA" id="ARBA00022490"/>
    </source>
</evidence>
<sequence>MLKIHAKCYRISEYVANSAVTQIVTSAYGLHFTAKTRHKEFETMDEKDHAAAWGNYTCYTDSTFEEPFDDNDNYLSITEATFKTPYVKQPLMASLLGLDNLTHPTSCFELPELSDQAFNVIDLAIPNIDDIDNIRTGLVNAHLLNHHATRSQPGTASQPETAPLPNPDDADVNDDLWVRAAAEPEDQEGKLLSWEAFSQRPGPREDIAAHGLPSPYLSEADLKTYEAVYQRHFRYHFSAPENIVKQEALIEVSYNLFAISFHVPFVDIATVIHFHSQSQDTVKLLIGTPTGMFQYNTKLRKFEPALPNIRIVGFSARAMAPVLRRFMDCGTYFKRLENVANQCKADPSLFGLTGSAFGHSLASYVSAMQRTIPAFIAAMGGSSKIAILKLYHSVEDYCIILERLADLCYCSVSAHPNLSPTEVVEHVRRGFHLPFGSGLLTHLYHAALRLDSAQSHDVTHKALLLTFLAHSSRPYLSMLDRWVGVAAGDGEATIVDTTGSGQVADPYSEFFVTNLDGEETSFVRKDGDAFWNDYFQMSRTSPPPEFLAPELARDVLEAGKSLRLLRECRPDHPLCGAEHVRGGIGAVVAGDVRLRWVMTHREIEEMHENIQMYVGRIVEAIEDLRKANRVSKYRRRFFSRDSLALDTPELLAKSVVPHIEATEDSNRRLLRDIIPPVMMYDDEEEPPPAMDMLDTIAHSDDGSDGDTDKSFDTSTSDHSLVTDLEDIFSIPSLSSRSSTVTTNTRFFSLAPSRANHNPSTLLQIEHLLQSESEPLNHNTLRPDGHIPPLQILADQSLSHPLRAHCRLINASVLSLFFHDLNLRGHLTVLRRYMLLGDGVFVSGLTESLFTDEIETGDEMDTAGKRAGIGLHIRLHSRQTWPPRGAELAMALKAVLLESIAANKEVRRGRKEVVRRKGEVEGLDDLMAFAVLGEEDDEGNEPWRDPHAVEALDFLYLSYRPPHPVNTIITPSSLDKYNRLFTFLLHILRVEAVVRRLYRLIHERLPVNATIEQIEGDHLLRRFRFEAHQFVKALYGYVFDVAIGSTWVLFTKRLDLMARRAMFGAAPRRRDEDDVAASSIGDDQSTVMGDDDEEEEEEEEMDDSIIMDLDSLRAYHDHVLDRMLFQCLLKRRQESIMKVVNGIFTVIITLARVLDDHREAFLEKRPTVYEEDEHRRKCRGLYDKFRLYAGMLVKILMALEEKGGGRMGVGVRKEAAEGLDEREAKYEQHRAYHDRMDTKSGVGGFLQELLLRLDFNGFYREVVAGEG</sequence>
<gene>
    <name evidence="9" type="ORF">BC938DRAFT_475420</name>
</gene>
<evidence type="ECO:0000256" key="4">
    <source>
        <dbReference type="ARBA" id="ARBA00022701"/>
    </source>
</evidence>
<reference evidence="9 10" key="1">
    <citation type="journal article" date="2018" name="New Phytol.">
        <title>Phylogenomics of Endogonaceae and evolution of mycorrhizas within Mucoromycota.</title>
        <authorList>
            <person name="Chang Y."/>
            <person name="Desiro A."/>
            <person name="Na H."/>
            <person name="Sandor L."/>
            <person name="Lipzen A."/>
            <person name="Clum A."/>
            <person name="Barry K."/>
            <person name="Grigoriev I.V."/>
            <person name="Martin F.M."/>
            <person name="Stajich J.E."/>
            <person name="Smith M.E."/>
            <person name="Bonito G."/>
            <person name="Spatafora J.W."/>
        </authorList>
    </citation>
    <scope>NUCLEOTIDE SEQUENCE [LARGE SCALE GENOMIC DNA]</scope>
    <source>
        <strain evidence="9 10">AD002</strain>
    </source>
</reference>
<proteinExistence type="inferred from homology"/>
<comment type="caution">
    <text evidence="9">The sequence shown here is derived from an EMBL/GenBank/DDBJ whole genome shotgun (WGS) entry which is preliminary data.</text>
</comment>
<dbReference type="Pfam" id="PF17681">
    <property type="entry name" value="GCP_N_terminal"/>
    <property type="match status" value="1"/>
</dbReference>
<dbReference type="PANTHER" id="PTHR19302">
    <property type="entry name" value="GAMMA TUBULIN COMPLEX PROTEIN"/>
    <property type="match status" value="1"/>
</dbReference>
<evidence type="ECO:0000259" key="7">
    <source>
        <dbReference type="Pfam" id="PF04130"/>
    </source>
</evidence>
<keyword evidence="4" id="KW-0493">Microtubule</keyword>
<evidence type="ECO:0000313" key="9">
    <source>
        <dbReference type="EMBL" id="RUS35131.1"/>
    </source>
</evidence>
<dbReference type="GO" id="GO:0005816">
    <property type="term" value="C:spindle pole body"/>
    <property type="evidence" value="ECO:0007669"/>
    <property type="project" value="UniProtKB-ARBA"/>
</dbReference>
<dbReference type="GO" id="GO:0043015">
    <property type="term" value="F:gamma-tubulin binding"/>
    <property type="evidence" value="ECO:0007669"/>
    <property type="project" value="InterPro"/>
</dbReference>
<evidence type="ECO:0000256" key="5">
    <source>
        <dbReference type="ARBA" id="ARBA00023212"/>
    </source>
</evidence>
<organism evidence="9 10">
    <name type="scientific">Jimgerdemannia flammicorona</name>
    <dbReference type="NCBI Taxonomy" id="994334"/>
    <lineage>
        <taxon>Eukaryota</taxon>
        <taxon>Fungi</taxon>
        <taxon>Fungi incertae sedis</taxon>
        <taxon>Mucoromycota</taxon>
        <taxon>Mucoromycotina</taxon>
        <taxon>Endogonomycetes</taxon>
        <taxon>Endogonales</taxon>
        <taxon>Endogonaceae</taxon>
        <taxon>Jimgerdemannia</taxon>
    </lineage>
</organism>
<feature type="compositionally biased region" description="Polar residues" evidence="6">
    <location>
        <begin position="150"/>
        <end position="160"/>
    </location>
</feature>
<dbReference type="Pfam" id="PF04130">
    <property type="entry name" value="GCP_C_terminal"/>
    <property type="match status" value="1"/>
</dbReference>
<dbReference type="PANTHER" id="PTHR19302:SF70">
    <property type="entry name" value="GAMMA-TUBULIN COMPLEX COMPONENT 6"/>
    <property type="match status" value="1"/>
</dbReference>
<accession>A0A433QZG3</accession>
<feature type="region of interest" description="Disordered" evidence="6">
    <location>
        <begin position="684"/>
        <end position="716"/>
    </location>
</feature>